<dbReference type="InterPro" id="IPR002885">
    <property type="entry name" value="PPR_rpt"/>
</dbReference>
<feature type="region of interest" description="Disordered" evidence="3">
    <location>
        <begin position="38"/>
        <end position="68"/>
    </location>
</feature>
<dbReference type="PROSITE" id="PS51375">
    <property type="entry name" value="PPR"/>
    <property type="match status" value="1"/>
</dbReference>
<protein>
    <submittedName>
        <fullName evidence="4">Cyclin-dependent kinase-activating kinase assembly factor-related / CDK-activating kinase assembly factor-related protein</fullName>
    </submittedName>
</protein>
<dbReference type="GO" id="GO:0006357">
    <property type="term" value="P:regulation of transcription by RNA polymerase II"/>
    <property type="evidence" value="ECO:0007669"/>
    <property type="project" value="TreeGrafter"/>
</dbReference>
<gene>
    <name evidence="4" type="ORF">Prudu_020880</name>
</gene>
<dbReference type="EMBL" id="AP019303">
    <property type="protein sequence ID" value="BBH08637.1"/>
    <property type="molecule type" value="Genomic_DNA"/>
</dbReference>
<evidence type="ECO:0000256" key="2">
    <source>
        <dbReference type="PROSITE-ProRule" id="PRU00708"/>
    </source>
</evidence>
<feature type="repeat" description="PPR" evidence="2">
    <location>
        <begin position="343"/>
        <end position="377"/>
    </location>
</feature>
<dbReference type="PANTHER" id="PTHR12683">
    <property type="entry name" value="CDK-ACTIVATING KINASE ASSEMBLY FACTOR MAT1"/>
    <property type="match status" value="1"/>
</dbReference>
<organism evidence="4">
    <name type="scientific">Prunus dulcis</name>
    <name type="common">Almond</name>
    <name type="synonym">Amygdalus dulcis</name>
    <dbReference type="NCBI Taxonomy" id="3755"/>
    <lineage>
        <taxon>Eukaryota</taxon>
        <taxon>Viridiplantae</taxon>
        <taxon>Streptophyta</taxon>
        <taxon>Embryophyta</taxon>
        <taxon>Tracheophyta</taxon>
        <taxon>Spermatophyta</taxon>
        <taxon>Magnoliopsida</taxon>
        <taxon>eudicotyledons</taxon>
        <taxon>Gunneridae</taxon>
        <taxon>Pentapetalae</taxon>
        <taxon>rosids</taxon>
        <taxon>fabids</taxon>
        <taxon>Rosales</taxon>
        <taxon>Rosaceae</taxon>
        <taxon>Amygdaloideae</taxon>
        <taxon>Amygdaleae</taxon>
        <taxon>Prunus</taxon>
    </lineage>
</organism>
<name>A0A4Y1RY22_PRUDU</name>
<accession>A0A4Y1RY22</accession>
<reference evidence="4" key="1">
    <citation type="journal article" date="2019" name="Science">
        <title>Mutation of a bHLH transcription factor allowed almond domestication.</title>
        <authorList>
            <person name="Sanchez-Perez R."/>
            <person name="Pavan S."/>
            <person name="Mazzeo R."/>
            <person name="Moldovan C."/>
            <person name="Aiese Cigliano R."/>
            <person name="Del Cueto J."/>
            <person name="Ricciardi F."/>
            <person name="Lotti C."/>
            <person name="Ricciardi L."/>
            <person name="Dicenta F."/>
            <person name="Lopez-Marques R.L."/>
            <person name="Lindberg Moller B."/>
        </authorList>
    </citation>
    <scope>NUCLEOTIDE SEQUENCE</scope>
</reference>
<keyword evidence="4" id="KW-0418">Kinase</keyword>
<dbReference type="NCBIfam" id="TIGR00756">
    <property type="entry name" value="PPR"/>
    <property type="match status" value="1"/>
</dbReference>
<evidence type="ECO:0000256" key="1">
    <source>
        <dbReference type="ARBA" id="ARBA00022737"/>
    </source>
</evidence>
<dbReference type="GO" id="GO:0006281">
    <property type="term" value="P:DNA repair"/>
    <property type="evidence" value="ECO:0007669"/>
    <property type="project" value="TreeGrafter"/>
</dbReference>
<dbReference type="Pfam" id="PF13041">
    <property type="entry name" value="PPR_2"/>
    <property type="match status" value="1"/>
</dbReference>
<evidence type="ECO:0000313" key="4">
    <source>
        <dbReference type="EMBL" id="BBH08637.1"/>
    </source>
</evidence>
<evidence type="ECO:0000256" key="3">
    <source>
        <dbReference type="SAM" id="MobiDB-lite"/>
    </source>
</evidence>
<dbReference type="AlphaFoldDB" id="A0A4Y1RY22"/>
<dbReference type="Gene3D" id="1.25.40.10">
    <property type="entry name" value="Tetratricopeptide repeat domain"/>
    <property type="match status" value="1"/>
</dbReference>
<dbReference type="PANTHER" id="PTHR12683:SF10">
    <property type="entry name" value="OS09G0423300 PROTEIN"/>
    <property type="match status" value="1"/>
</dbReference>
<feature type="compositionally biased region" description="Polar residues" evidence="3">
    <location>
        <begin position="45"/>
        <end position="57"/>
    </location>
</feature>
<keyword evidence="4" id="KW-0808">Transferase</keyword>
<dbReference type="GO" id="GO:0016301">
    <property type="term" value="F:kinase activity"/>
    <property type="evidence" value="ECO:0007669"/>
    <property type="project" value="UniProtKB-KW"/>
</dbReference>
<keyword evidence="1" id="KW-0677">Repeat</keyword>
<sequence length="404" mass="45305">MNVPAIEAKIAKYQEENAEQIMINRARKAEELAAALAASKGHPAQNDTDAALSQGSQAGFGTGTQGQYAPTVAGQPRPTGMGPQPLPLGGGHDMHGYAVDDEEMIKLRAERGGRAGGWSVEISRKRALEEAFSSIWTFDSSKKFNFSAVNSLCYSHVSRASVVNSSNRVDRIKVSGFKFEFSSISELNQMSEETTLSLSSNKNRVDESLAEQNLDFRQASAKESRGPKNEVKREKGLKSSSRKSRWVRELENLFVNDGELDVDYSVIGSDLSLEHCNDILKRLERCSDVKTLRFFEWMRSNGKLERNVSAFNLVLRVMGRREDWDGAEKLVQEVIADLGCELNYQVFNTLIYACCKLGRLELGGKWFRMMLEHEVQPNIATFGMLMVLYQKGWNVEEQSLLFFK</sequence>
<dbReference type="GO" id="GO:0005675">
    <property type="term" value="C:transcription factor TFIIH holo complex"/>
    <property type="evidence" value="ECO:0007669"/>
    <property type="project" value="TreeGrafter"/>
</dbReference>
<proteinExistence type="predicted"/>
<dbReference type="InterPro" id="IPR011990">
    <property type="entry name" value="TPR-like_helical_dom_sf"/>
</dbReference>